<feature type="transmembrane region" description="Helical" evidence="6">
    <location>
        <begin position="292"/>
        <end position="311"/>
    </location>
</feature>
<accession>A0A9Q0MNG9</accession>
<dbReference type="Pfam" id="PF00909">
    <property type="entry name" value="Ammonium_transp"/>
    <property type="match status" value="1"/>
</dbReference>
<feature type="transmembrane region" description="Helical" evidence="6">
    <location>
        <begin position="447"/>
        <end position="470"/>
    </location>
</feature>
<dbReference type="PRINTS" id="PR00342">
    <property type="entry name" value="RHESUSRHD"/>
</dbReference>
<dbReference type="Gene3D" id="1.10.3430.10">
    <property type="entry name" value="Ammonium transporter AmtB like domains"/>
    <property type="match status" value="1"/>
</dbReference>
<dbReference type="AlphaFoldDB" id="A0A9Q0MNG9"/>
<proteinExistence type="inferred from homology"/>
<dbReference type="OrthoDB" id="534912at2759"/>
<dbReference type="InterPro" id="IPR029020">
    <property type="entry name" value="Ammonium/urea_transptr"/>
</dbReference>
<feature type="non-terminal residue" evidence="8">
    <location>
        <position position="498"/>
    </location>
</feature>
<feature type="transmembrane region" description="Helical" evidence="6">
    <location>
        <begin position="221"/>
        <end position="238"/>
    </location>
</feature>
<dbReference type="FunFam" id="1.10.3430.10:FF:000012">
    <property type="entry name" value="Rh type C glycoprotein"/>
    <property type="match status" value="1"/>
</dbReference>
<feature type="domain" description="Ammonium transporter AmtB-like" evidence="7">
    <location>
        <begin position="91"/>
        <end position="487"/>
    </location>
</feature>
<dbReference type="GO" id="GO:0005886">
    <property type="term" value="C:plasma membrane"/>
    <property type="evidence" value="ECO:0007669"/>
    <property type="project" value="InterPro"/>
</dbReference>
<feature type="transmembrane region" description="Helical" evidence="6">
    <location>
        <begin position="384"/>
        <end position="401"/>
    </location>
</feature>
<keyword evidence="3 6" id="KW-0812">Transmembrane</keyword>
<comment type="similarity">
    <text evidence="2">Belongs to the ammonium transporter (TC 2.A.49) family. Rh subfamily.</text>
</comment>
<evidence type="ECO:0000256" key="6">
    <source>
        <dbReference type="SAM" id="Phobius"/>
    </source>
</evidence>
<feature type="transmembrane region" description="Helical" evidence="6">
    <location>
        <begin position="259"/>
        <end position="280"/>
    </location>
</feature>
<dbReference type="PANTHER" id="PTHR11730:SF60">
    <property type="entry name" value="RH50, ISOFORM D"/>
    <property type="match status" value="1"/>
</dbReference>
<feature type="transmembrane region" description="Helical" evidence="6">
    <location>
        <begin position="190"/>
        <end position="209"/>
    </location>
</feature>
<dbReference type="GO" id="GO:0008519">
    <property type="term" value="F:ammonium channel activity"/>
    <property type="evidence" value="ECO:0007669"/>
    <property type="project" value="InterPro"/>
</dbReference>
<evidence type="ECO:0000313" key="8">
    <source>
        <dbReference type="EMBL" id="KAJ6634956.1"/>
    </source>
</evidence>
<dbReference type="InterPro" id="IPR002229">
    <property type="entry name" value="RhesusRHD"/>
</dbReference>
<feature type="transmembrane region" description="Helical" evidence="6">
    <location>
        <begin position="52"/>
        <end position="72"/>
    </location>
</feature>
<name>A0A9Q0MNG9_9DIPT</name>
<reference evidence="8" key="1">
    <citation type="submission" date="2022-07" db="EMBL/GenBank/DDBJ databases">
        <authorList>
            <person name="Trinca V."/>
            <person name="Uliana J.V.C."/>
            <person name="Torres T.T."/>
            <person name="Ward R.J."/>
            <person name="Monesi N."/>
        </authorList>
    </citation>
    <scope>NUCLEOTIDE SEQUENCE</scope>
    <source>
        <strain evidence="8">HSMRA1968</strain>
        <tissue evidence="8">Whole embryos</tissue>
    </source>
</reference>
<comment type="subcellular location">
    <subcellularLocation>
        <location evidence="1">Membrane</location>
        <topology evidence="1">Multi-pass membrane protein</topology>
    </subcellularLocation>
</comment>
<comment type="caution">
    <text evidence="8">The sequence shown here is derived from an EMBL/GenBank/DDBJ whole genome shotgun (WGS) entry which is preliminary data.</text>
</comment>
<feature type="transmembrane region" description="Helical" evidence="6">
    <location>
        <begin position="346"/>
        <end position="363"/>
    </location>
</feature>
<sequence>TILPVETNRKAKQSKRMNMLRFSVQPSNFVRETVQGDVDAPQHDSGSGTSGYVLLLSVQIIFLIVYAVFVRYDDELLPKSEETIQEDEGDSFEKKHVPSYPHFQDIHVMIFVGFAFLMTFLKKYGFSATGFNLFLAALVVQWAIIARGIFDIEDGYIKISLDDIIGADIAAAAVLISMGAMLGRTTPIQLLFMGLIEIIVFAANEHLQVEMMSVNDVGGSITVHAFGAYFGLAVSFMMRPRADQNGAGKLEGSSYTSDVFAMVGTLFLWIFWPSFNSALLDGADQERAILNTYLALAACTVTTFVVSAIVSHENKLDMVHIQNSTLAGGVAVGSVCNLLIGPHGAILIGVIAGIVSVVGYRYLTPILTSKLRIHDTCGVNNLHGMPAVISAIFSAIYASLANKEDYKDSLTDIFPAMSYANSTMALSHNTTEVIGGFGRSSLHQGGYQMAAIALTILIAIVSGIVTGLFLKSPSMRKLEKEEHHDDSICWETPSPHTA</sequence>
<evidence type="ECO:0000256" key="4">
    <source>
        <dbReference type="ARBA" id="ARBA00022989"/>
    </source>
</evidence>
<evidence type="ECO:0000313" key="9">
    <source>
        <dbReference type="Proteomes" id="UP001151699"/>
    </source>
</evidence>
<evidence type="ECO:0000256" key="1">
    <source>
        <dbReference type="ARBA" id="ARBA00004141"/>
    </source>
</evidence>
<keyword evidence="5 6" id="KW-0472">Membrane</keyword>
<dbReference type="GO" id="GO:0097272">
    <property type="term" value="P:ammonium homeostasis"/>
    <property type="evidence" value="ECO:0007669"/>
    <property type="project" value="TreeGrafter"/>
</dbReference>
<keyword evidence="4 6" id="KW-1133">Transmembrane helix</keyword>
<feature type="transmembrane region" description="Helical" evidence="6">
    <location>
        <begin position="133"/>
        <end position="152"/>
    </location>
</feature>
<dbReference type="PANTHER" id="PTHR11730">
    <property type="entry name" value="AMMONIUM TRANSPORTER"/>
    <property type="match status" value="1"/>
</dbReference>
<dbReference type="SUPFAM" id="SSF111352">
    <property type="entry name" value="Ammonium transporter"/>
    <property type="match status" value="1"/>
</dbReference>
<protein>
    <submittedName>
        <fullName evidence="8">Ammonium transporter Rh type B-A</fullName>
    </submittedName>
</protein>
<keyword evidence="9" id="KW-1185">Reference proteome</keyword>
<evidence type="ECO:0000259" key="7">
    <source>
        <dbReference type="Pfam" id="PF00909"/>
    </source>
</evidence>
<dbReference type="Proteomes" id="UP001151699">
    <property type="component" value="Chromosome C"/>
</dbReference>
<gene>
    <name evidence="8" type="primary">rhbg-a</name>
    <name evidence="8" type="ORF">Bhyg_13538</name>
</gene>
<dbReference type="InterPro" id="IPR024041">
    <property type="entry name" value="NH4_transpt_AmtB-like_dom"/>
</dbReference>
<feature type="transmembrane region" description="Helical" evidence="6">
    <location>
        <begin position="102"/>
        <end position="121"/>
    </location>
</feature>
<organism evidence="8 9">
    <name type="scientific">Pseudolycoriella hygida</name>
    <dbReference type="NCBI Taxonomy" id="35572"/>
    <lineage>
        <taxon>Eukaryota</taxon>
        <taxon>Metazoa</taxon>
        <taxon>Ecdysozoa</taxon>
        <taxon>Arthropoda</taxon>
        <taxon>Hexapoda</taxon>
        <taxon>Insecta</taxon>
        <taxon>Pterygota</taxon>
        <taxon>Neoptera</taxon>
        <taxon>Endopterygota</taxon>
        <taxon>Diptera</taxon>
        <taxon>Nematocera</taxon>
        <taxon>Sciaroidea</taxon>
        <taxon>Sciaridae</taxon>
        <taxon>Pseudolycoriella</taxon>
    </lineage>
</organism>
<evidence type="ECO:0000256" key="2">
    <source>
        <dbReference type="ARBA" id="ARBA00011036"/>
    </source>
</evidence>
<dbReference type="EMBL" id="WJQU01000004">
    <property type="protein sequence ID" value="KAJ6634956.1"/>
    <property type="molecule type" value="Genomic_DNA"/>
</dbReference>
<evidence type="ECO:0000256" key="5">
    <source>
        <dbReference type="ARBA" id="ARBA00023136"/>
    </source>
</evidence>
<evidence type="ECO:0000256" key="3">
    <source>
        <dbReference type="ARBA" id="ARBA00022692"/>
    </source>
</evidence>